<sequence length="191" mass="19385">MPLATTLGLAFSLSMDAFAAAIGKGASARRVPVRAQAVEAMRVGVVLGGFELVMPLLGWALGIAFAEAVAAVDHWVAFILLGVVGGRMAWHGLMPDRVAAPDRRSSLGALAMAGIATSLDATAVGVSLAFVRIDIWTASLTIGAVTFGMCLLGFLLGRGAGARLGRLAEVLGGIGLILVGARILVEHLGGA</sequence>
<dbReference type="HAMAP" id="MF_01521">
    <property type="entry name" value="MntP_pump"/>
    <property type="match status" value="1"/>
</dbReference>
<dbReference type="AlphaFoldDB" id="A0A0A0CX00"/>
<evidence type="ECO:0000256" key="7">
    <source>
        <dbReference type="ARBA" id="ARBA00023211"/>
    </source>
</evidence>
<dbReference type="Proteomes" id="UP000029995">
    <property type="component" value="Unassembled WGS sequence"/>
</dbReference>
<reference evidence="10 11" key="1">
    <citation type="submission" date="2014-01" db="EMBL/GenBank/DDBJ databases">
        <title>Genome sequence determination for a cystic fibrosis isolate, Inquilinus limosus.</title>
        <authorList>
            <person name="Pino M."/>
            <person name="Di Conza J."/>
            <person name="Gutkind G."/>
        </authorList>
    </citation>
    <scope>NUCLEOTIDE SEQUENCE [LARGE SCALE GENOMIC DNA]</scope>
    <source>
        <strain evidence="10 11">MP06</strain>
    </source>
</reference>
<dbReference type="PANTHER" id="PTHR35529">
    <property type="entry name" value="MANGANESE EFFLUX PUMP MNTP-RELATED"/>
    <property type="match status" value="1"/>
</dbReference>
<feature type="chain" id="PRO_5001968086" description="Putative manganese efflux pump MntP" evidence="9">
    <location>
        <begin position="20"/>
        <end position="191"/>
    </location>
</feature>
<evidence type="ECO:0000256" key="3">
    <source>
        <dbReference type="ARBA" id="ARBA00022692"/>
    </source>
</evidence>
<comment type="function">
    <text evidence="8">Probably functions as a manganese efflux pump.</text>
</comment>
<evidence type="ECO:0000313" key="11">
    <source>
        <dbReference type="Proteomes" id="UP000029995"/>
    </source>
</evidence>
<keyword evidence="4 8" id="KW-1133">Transmembrane helix</keyword>
<dbReference type="Pfam" id="PF02659">
    <property type="entry name" value="Mntp"/>
    <property type="match status" value="1"/>
</dbReference>
<feature type="transmembrane region" description="Helical" evidence="8">
    <location>
        <begin position="56"/>
        <end position="86"/>
    </location>
</feature>
<keyword evidence="2 8" id="KW-1003">Cell membrane</keyword>
<dbReference type="OrthoDB" id="9811590at2"/>
<dbReference type="GO" id="GO:0005384">
    <property type="term" value="F:manganese ion transmembrane transporter activity"/>
    <property type="evidence" value="ECO:0007669"/>
    <property type="project" value="UniProtKB-UniRule"/>
</dbReference>
<accession>A0A0A0CX00</accession>
<keyword evidence="7 8" id="KW-0464">Manganese</keyword>
<feature type="transmembrane region" description="Helical" evidence="8">
    <location>
        <begin position="107"/>
        <end position="129"/>
    </location>
</feature>
<dbReference type="InterPro" id="IPR003810">
    <property type="entry name" value="Mntp/YtaF"/>
</dbReference>
<evidence type="ECO:0000256" key="8">
    <source>
        <dbReference type="HAMAP-Rule" id="MF_01521"/>
    </source>
</evidence>
<organism evidence="10 11">
    <name type="scientific">Inquilinus limosus MP06</name>
    <dbReference type="NCBI Taxonomy" id="1398085"/>
    <lineage>
        <taxon>Bacteria</taxon>
        <taxon>Pseudomonadati</taxon>
        <taxon>Pseudomonadota</taxon>
        <taxon>Alphaproteobacteria</taxon>
        <taxon>Rhodospirillales</taxon>
        <taxon>Rhodospirillaceae</taxon>
        <taxon>Inquilinus</taxon>
    </lineage>
</organism>
<evidence type="ECO:0000256" key="9">
    <source>
        <dbReference type="SAM" id="SignalP"/>
    </source>
</evidence>
<evidence type="ECO:0000256" key="1">
    <source>
        <dbReference type="ARBA" id="ARBA00022448"/>
    </source>
</evidence>
<comment type="subcellular location">
    <subcellularLocation>
        <location evidence="8">Cell membrane</location>
        <topology evidence="8">Multi-pass membrane protein</topology>
    </subcellularLocation>
</comment>
<dbReference type="GO" id="GO:0005886">
    <property type="term" value="C:plasma membrane"/>
    <property type="evidence" value="ECO:0007669"/>
    <property type="project" value="UniProtKB-SubCell"/>
</dbReference>
<comment type="similarity">
    <text evidence="8">Belongs to the MntP (TC 9.B.29) family.</text>
</comment>
<keyword evidence="1 8" id="KW-0813">Transport</keyword>
<evidence type="ECO:0000256" key="5">
    <source>
        <dbReference type="ARBA" id="ARBA00023065"/>
    </source>
</evidence>
<name>A0A0A0CX00_9PROT</name>
<keyword evidence="5 8" id="KW-0406">Ion transport</keyword>
<feature type="transmembrane region" description="Helical" evidence="8">
    <location>
        <begin position="135"/>
        <end position="155"/>
    </location>
</feature>
<evidence type="ECO:0000313" key="10">
    <source>
        <dbReference type="EMBL" id="KGM30295.1"/>
    </source>
</evidence>
<evidence type="ECO:0000256" key="2">
    <source>
        <dbReference type="ARBA" id="ARBA00022475"/>
    </source>
</evidence>
<comment type="caution">
    <text evidence="10">The sequence shown here is derived from an EMBL/GenBank/DDBJ whole genome shotgun (WGS) entry which is preliminary data.</text>
</comment>
<dbReference type="InterPro" id="IPR022929">
    <property type="entry name" value="Put_MntP"/>
</dbReference>
<dbReference type="EMBL" id="JANX01000914">
    <property type="protein sequence ID" value="KGM30295.1"/>
    <property type="molecule type" value="Genomic_DNA"/>
</dbReference>
<evidence type="ECO:0000256" key="6">
    <source>
        <dbReference type="ARBA" id="ARBA00023136"/>
    </source>
</evidence>
<dbReference type="PANTHER" id="PTHR35529:SF1">
    <property type="entry name" value="MANGANESE EFFLUX PUMP MNTP-RELATED"/>
    <property type="match status" value="1"/>
</dbReference>
<feature type="transmembrane region" description="Helical" evidence="8">
    <location>
        <begin position="167"/>
        <end position="185"/>
    </location>
</feature>
<keyword evidence="3 8" id="KW-0812">Transmembrane</keyword>
<comment type="caution">
    <text evidence="8">Lacks conserved residue(s) required for the propagation of feature annotation.</text>
</comment>
<gene>
    <name evidence="8" type="primary">mntP</name>
    <name evidence="10" type="ORF">P409_33915</name>
</gene>
<keyword evidence="9" id="KW-0732">Signal</keyword>
<feature type="signal peptide" evidence="9">
    <location>
        <begin position="1"/>
        <end position="19"/>
    </location>
</feature>
<keyword evidence="6 8" id="KW-0472">Membrane</keyword>
<proteinExistence type="inferred from homology"/>
<evidence type="ECO:0000256" key="4">
    <source>
        <dbReference type="ARBA" id="ARBA00022989"/>
    </source>
</evidence>
<protein>
    <recommendedName>
        <fullName evidence="8">Putative manganese efflux pump MntP</fullName>
    </recommendedName>
</protein>